<dbReference type="EMBL" id="BAQJ01000119">
    <property type="protein sequence ID" value="GBQ71764.1"/>
    <property type="molecule type" value="Genomic_DNA"/>
</dbReference>
<name>A0ABQ0PJ94_9PROT</name>
<dbReference type="Pfam" id="PF00126">
    <property type="entry name" value="HTH_1"/>
    <property type="match status" value="1"/>
</dbReference>
<dbReference type="InterPro" id="IPR000847">
    <property type="entry name" value="LysR_HTH_N"/>
</dbReference>
<comment type="caution">
    <text evidence="6">The sequence shown here is derived from an EMBL/GenBank/DDBJ whole genome shotgun (WGS) entry which is preliminary data.</text>
</comment>
<protein>
    <submittedName>
        <fullName evidence="6">Transcriptional regulator</fullName>
    </submittedName>
</protein>
<keyword evidence="4" id="KW-0804">Transcription</keyword>
<dbReference type="Proteomes" id="UP001061452">
    <property type="component" value="Unassembled WGS sequence"/>
</dbReference>
<dbReference type="Pfam" id="PF03466">
    <property type="entry name" value="LysR_substrate"/>
    <property type="match status" value="1"/>
</dbReference>
<dbReference type="InterPro" id="IPR058163">
    <property type="entry name" value="LysR-type_TF_proteobact-type"/>
</dbReference>
<reference evidence="6" key="1">
    <citation type="submission" date="2013-04" db="EMBL/GenBank/DDBJ databases">
        <title>The genome sequencing project of 58 acetic acid bacteria.</title>
        <authorList>
            <person name="Okamoto-Kainuma A."/>
            <person name="Ishikawa M."/>
            <person name="Umino S."/>
            <person name="Koizumi Y."/>
            <person name="Shiwa Y."/>
            <person name="Yoshikawa H."/>
            <person name="Matsutani M."/>
            <person name="Matsushita K."/>
        </authorList>
    </citation>
    <scope>NUCLEOTIDE SEQUENCE</scope>
    <source>
        <strain evidence="6">NRIC 0521</strain>
    </source>
</reference>
<dbReference type="SUPFAM" id="SSF53850">
    <property type="entry name" value="Periplasmic binding protein-like II"/>
    <property type="match status" value="1"/>
</dbReference>
<dbReference type="SUPFAM" id="SSF46785">
    <property type="entry name" value="Winged helix' DNA-binding domain"/>
    <property type="match status" value="1"/>
</dbReference>
<evidence type="ECO:0000256" key="4">
    <source>
        <dbReference type="ARBA" id="ARBA00023163"/>
    </source>
</evidence>
<evidence type="ECO:0000313" key="6">
    <source>
        <dbReference type="EMBL" id="GBQ71764.1"/>
    </source>
</evidence>
<dbReference type="InterPro" id="IPR005119">
    <property type="entry name" value="LysR_subst-bd"/>
</dbReference>
<evidence type="ECO:0000256" key="3">
    <source>
        <dbReference type="ARBA" id="ARBA00023125"/>
    </source>
</evidence>
<dbReference type="CDD" id="cd08432">
    <property type="entry name" value="PBP2_GcdR_TrpI_HvrB_AmpR_like"/>
    <property type="match status" value="1"/>
</dbReference>
<evidence type="ECO:0000256" key="2">
    <source>
        <dbReference type="ARBA" id="ARBA00023015"/>
    </source>
</evidence>
<evidence type="ECO:0000256" key="1">
    <source>
        <dbReference type="ARBA" id="ARBA00009437"/>
    </source>
</evidence>
<organism evidence="6 7">
    <name type="scientific">Komagataeibacter intermedius NRIC 0521</name>
    <dbReference type="NCBI Taxonomy" id="1307934"/>
    <lineage>
        <taxon>Bacteria</taxon>
        <taxon>Pseudomonadati</taxon>
        <taxon>Pseudomonadota</taxon>
        <taxon>Alphaproteobacteria</taxon>
        <taxon>Acetobacterales</taxon>
        <taxon>Acetobacteraceae</taxon>
        <taxon>Komagataeibacter</taxon>
    </lineage>
</organism>
<keyword evidence="2" id="KW-0805">Transcription regulation</keyword>
<dbReference type="PROSITE" id="PS50931">
    <property type="entry name" value="HTH_LYSR"/>
    <property type="match status" value="1"/>
</dbReference>
<evidence type="ECO:0000313" key="7">
    <source>
        <dbReference type="Proteomes" id="UP001061452"/>
    </source>
</evidence>
<dbReference type="PANTHER" id="PTHR30537:SF5">
    <property type="entry name" value="HTH-TYPE TRANSCRIPTIONAL ACTIVATOR TTDR-RELATED"/>
    <property type="match status" value="1"/>
</dbReference>
<accession>A0ABQ0PJ94</accession>
<comment type="similarity">
    <text evidence="1">Belongs to the LysR transcriptional regulatory family.</text>
</comment>
<dbReference type="PRINTS" id="PR00039">
    <property type="entry name" value="HTHLYSR"/>
</dbReference>
<proteinExistence type="inferred from homology"/>
<keyword evidence="7" id="KW-1185">Reference proteome</keyword>
<evidence type="ECO:0000259" key="5">
    <source>
        <dbReference type="PROSITE" id="PS50931"/>
    </source>
</evidence>
<dbReference type="Gene3D" id="3.40.190.10">
    <property type="entry name" value="Periplasmic binding protein-like II"/>
    <property type="match status" value="2"/>
</dbReference>
<feature type="domain" description="HTH lysR-type" evidence="5">
    <location>
        <begin position="14"/>
        <end position="66"/>
    </location>
</feature>
<dbReference type="InterPro" id="IPR036388">
    <property type="entry name" value="WH-like_DNA-bd_sf"/>
</dbReference>
<keyword evidence="3" id="KW-0238">DNA-binding</keyword>
<dbReference type="InterPro" id="IPR036390">
    <property type="entry name" value="WH_DNA-bd_sf"/>
</dbReference>
<dbReference type="PANTHER" id="PTHR30537">
    <property type="entry name" value="HTH-TYPE TRANSCRIPTIONAL REGULATOR"/>
    <property type="match status" value="1"/>
</dbReference>
<sequence>MDMPLPSTSVLGALRSFHVVATKLSFTKAAADLCVTQGAVSQQIRLLEQHLGLRLFIRSARTLTLTGKGEALHKVMTRVFSDTEAILEELQTPDAPLQISCSPSFALHWLTPRLADFNAQHPHVPVRLVAEFQDLDCEELARGRIDIAIRYDPKKYNDVAAEDLLDEFIIPVSTPSFAEKAQPLEIRNVHLLHDNEPWTGAPEYCEWNDWIEENTDDYKCTIGGSQFNLSSLALGSALKNQGMAMGRMALVYDDILSGRLVFPFGKAIPASARYVLICRDAADRRVSVFTHWLKTECAHFRRQRDNMLKSMPTESRSLKNR</sequence>
<dbReference type="Gene3D" id="1.10.10.10">
    <property type="entry name" value="Winged helix-like DNA-binding domain superfamily/Winged helix DNA-binding domain"/>
    <property type="match status" value="1"/>
</dbReference>
<gene>
    <name evidence="6" type="ORF">AA0521_1966</name>
</gene>